<dbReference type="PANTHER" id="PTHR43380:SF1">
    <property type="entry name" value="2-OXOISOVALERATE DEHYDROGENASE SUBUNIT ALPHA, MITOCHONDRIAL"/>
    <property type="match status" value="1"/>
</dbReference>
<comment type="catalytic activity">
    <reaction evidence="9 10">
        <text>N(6)-[(R)-lipoyl]-L-lysyl-[protein] + pyruvate + H(+) = N(6)-[(R)-S(8)-acetyldihydrolipoyl]-L-lysyl-[protein] + CO2</text>
        <dbReference type="Rhea" id="RHEA:19189"/>
        <dbReference type="Rhea" id="RHEA-COMP:10474"/>
        <dbReference type="Rhea" id="RHEA-COMP:10478"/>
        <dbReference type="ChEBI" id="CHEBI:15361"/>
        <dbReference type="ChEBI" id="CHEBI:15378"/>
        <dbReference type="ChEBI" id="CHEBI:16526"/>
        <dbReference type="ChEBI" id="CHEBI:83099"/>
        <dbReference type="ChEBI" id="CHEBI:83111"/>
        <dbReference type="EC" id="1.2.4.1"/>
    </reaction>
</comment>
<accession>A0A2U1JKL9</accession>
<name>A0A2U1JKL9_9BACI</name>
<evidence type="ECO:0000256" key="10">
    <source>
        <dbReference type="RuleBase" id="RU366007"/>
    </source>
</evidence>
<evidence type="ECO:0000256" key="8">
    <source>
        <dbReference type="ARBA" id="ARBA00025211"/>
    </source>
</evidence>
<evidence type="ECO:0000313" key="12">
    <source>
        <dbReference type="EMBL" id="PWA05534.1"/>
    </source>
</evidence>
<keyword evidence="13" id="KW-1185">Reference proteome</keyword>
<dbReference type="Pfam" id="PF00676">
    <property type="entry name" value="E1_dh"/>
    <property type="match status" value="1"/>
</dbReference>
<dbReference type="Proteomes" id="UP000245998">
    <property type="component" value="Unassembled WGS sequence"/>
</dbReference>
<gene>
    <name evidence="12" type="primary">pdhA</name>
    <name evidence="12" type="ORF">DCC39_17970</name>
</gene>
<feature type="domain" description="Dehydrogenase E1 component" evidence="11">
    <location>
        <begin position="38"/>
        <end position="326"/>
    </location>
</feature>
<organism evidence="12 13">
    <name type="scientific">Pueribacillus theae</name>
    <dbReference type="NCBI Taxonomy" id="2171751"/>
    <lineage>
        <taxon>Bacteria</taxon>
        <taxon>Bacillati</taxon>
        <taxon>Bacillota</taxon>
        <taxon>Bacilli</taxon>
        <taxon>Bacillales</taxon>
        <taxon>Bacillaceae</taxon>
        <taxon>Pueribacillus</taxon>
    </lineage>
</organism>
<comment type="caution">
    <text evidence="12">The sequence shown here is derived from an EMBL/GenBank/DDBJ whole genome shotgun (WGS) entry which is preliminary data.</text>
</comment>
<protein>
    <recommendedName>
        <fullName evidence="4 10">Pyruvate dehydrogenase E1 component subunit alpha</fullName>
        <ecNumber evidence="3 10">1.2.4.1</ecNumber>
    </recommendedName>
</protein>
<keyword evidence="6 10" id="KW-0786">Thiamine pyrophosphate</keyword>
<dbReference type="NCBIfam" id="TIGR03181">
    <property type="entry name" value="PDH_E1_alph_x"/>
    <property type="match status" value="1"/>
</dbReference>
<proteinExistence type="predicted"/>
<dbReference type="GO" id="GO:0009083">
    <property type="term" value="P:branched-chain amino acid catabolic process"/>
    <property type="evidence" value="ECO:0007669"/>
    <property type="project" value="TreeGrafter"/>
</dbReference>
<reference evidence="12 13" key="1">
    <citation type="submission" date="2018-04" db="EMBL/GenBank/DDBJ databases">
        <title>Camelliibacillus theae gen. nov., sp. nov., isolated from Pu'er tea.</title>
        <authorList>
            <person name="Niu L."/>
        </authorList>
    </citation>
    <scope>NUCLEOTIDE SEQUENCE [LARGE SCALE GENOMIC DNA]</scope>
    <source>
        <strain evidence="12 13">T8</strain>
    </source>
</reference>
<dbReference type="AlphaFoldDB" id="A0A2U1JKL9"/>
<dbReference type="OrthoDB" id="9766715at2"/>
<dbReference type="GO" id="GO:0004739">
    <property type="term" value="F:pyruvate dehydrogenase (acetyl-transferring) activity"/>
    <property type="evidence" value="ECO:0007669"/>
    <property type="project" value="UniProtKB-UniRule"/>
</dbReference>
<dbReference type="PANTHER" id="PTHR43380">
    <property type="entry name" value="2-OXOISOVALERATE DEHYDROGENASE SUBUNIT ALPHA, MITOCHONDRIAL"/>
    <property type="match status" value="1"/>
</dbReference>
<keyword evidence="7 10" id="KW-0670">Pyruvate</keyword>
<dbReference type="InterPro" id="IPR050771">
    <property type="entry name" value="Alpha-ketoacid_DH_E1_comp"/>
</dbReference>
<evidence type="ECO:0000256" key="2">
    <source>
        <dbReference type="ARBA" id="ARBA00011870"/>
    </source>
</evidence>
<keyword evidence="5 10" id="KW-0560">Oxidoreductase</keyword>
<evidence type="ECO:0000256" key="4">
    <source>
        <dbReference type="ARBA" id="ARBA00014159"/>
    </source>
</evidence>
<evidence type="ECO:0000256" key="9">
    <source>
        <dbReference type="ARBA" id="ARBA00051231"/>
    </source>
</evidence>
<evidence type="ECO:0000259" key="11">
    <source>
        <dbReference type="Pfam" id="PF00676"/>
    </source>
</evidence>
<comment type="cofactor">
    <cofactor evidence="1 10">
        <name>thiamine diphosphate</name>
        <dbReference type="ChEBI" id="CHEBI:58937"/>
    </cofactor>
</comment>
<dbReference type="InterPro" id="IPR001017">
    <property type="entry name" value="DH_E1"/>
</dbReference>
<evidence type="ECO:0000256" key="7">
    <source>
        <dbReference type="ARBA" id="ARBA00023317"/>
    </source>
</evidence>
<dbReference type="EMBL" id="QCZG01000067">
    <property type="protein sequence ID" value="PWA05534.1"/>
    <property type="molecule type" value="Genomic_DNA"/>
</dbReference>
<dbReference type="Gene3D" id="3.40.50.970">
    <property type="match status" value="1"/>
</dbReference>
<evidence type="ECO:0000256" key="3">
    <source>
        <dbReference type="ARBA" id="ARBA00012281"/>
    </source>
</evidence>
<dbReference type="RefSeq" id="WP_116556264.1">
    <property type="nucleotide sequence ID" value="NZ_QCZG01000067.1"/>
</dbReference>
<evidence type="ECO:0000313" key="13">
    <source>
        <dbReference type="Proteomes" id="UP000245998"/>
    </source>
</evidence>
<dbReference type="InterPro" id="IPR017596">
    <property type="entry name" value="PdhA/BkdA"/>
</dbReference>
<dbReference type="InterPro" id="IPR029061">
    <property type="entry name" value="THDP-binding"/>
</dbReference>
<sequence length="354" mass="39249">MWIEQSQLSYNMVKVLDDKGKPIGDLPNIDNDTMVNMYKWMLLSRVYDERSLKLQRQGRIGTTGSFAGQEAAQVGSALALDKSDWVFPSYREQAVFLVRGIPISDMYLSLMGHIKGGSRPEGVNVLPLQIIIAAQTLHATGSAFASKYRKEKTVSVAYFGDGATSQGDFHEALNFAGVNKLPVIFFVQNNQWAISVPFSKQTASNSIAQKALAYGISGVQVDGNDVLAVYQTMKEAIEKAKSGYPVLIEAVTFRQGPHTTADDPTKYRDQEEVEVWLKKDPTQRMKAFLTDQGLWNDELEEKELAIANDKISEAIQIAESTPKSSIEDIFDLVYADIPNDLQEQKASFSKGGIF</sequence>
<evidence type="ECO:0000256" key="5">
    <source>
        <dbReference type="ARBA" id="ARBA00023002"/>
    </source>
</evidence>
<comment type="subunit">
    <text evidence="2 10">Heterodimer of an alpha and a beta chain.</text>
</comment>
<evidence type="ECO:0000256" key="6">
    <source>
        <dbReference type="ARBA" id="ARBA00023052"/>
    </source>
</evidence>
<evidence type="ECO:0000256" key="1">
    <source>
        <dbReference type="ARBA" id="ARBA00001964"/>
    </source>
</evidence>
<comment type="function">
    <text evidence="8 10">The pyruvate dehydrogenase complex catalyzes the overall conversion of pyruvate to acetyl-CoA and CO(2). It contains multiple copies of three enzymatic components: pyruvate dehydrogenase (E1), dihydrolipoamide acetyltransferase (E2) and lipoamide dehydrogenase (E3).</text>
</comment>
<dbReference type="CDD" id="cd02000">
    <property type="entry name" value="TPP_E1_PDC_ADC_BCADC"/>
    <property type="match status" value="1"/>
</dbReference>
<dbReference type="SUPFAM" id="SSF52518">
    <property type="entry name" value="Thiamin diphosphate-binding fold (THDP-binding)"/>
    <property type="match status" value="1"/>
</dbReference>
<dbReference type="EC" id="1.2.4.1" evidence="3 10"/>